<dbReference type="SUPFAM" id="SSF52540">
    <property type="entry name" value="P-loop containing nucleoside triphosphate hydrolases"/>
    <property type="match status" value="2"/>
</dbReference>
<dbReference type="InterPro" id="IPR027785">
    <property type="entry name" value="UvrD-like_helicase_C"/>
</dbReference>
<dbReference type="AlphaFoldDB" id="A0A395XFU7"/>
<dbReference type="EMBL" id="QRZV01000003">
    <property type="protein sequence ID" value="RGW09263.1"/>
    <property type="molecule type" value="Genomic_DNA"/>
</dbReference>
<comment type="caution">
    <text evidence="2">The sequence shown here is derived from an EMBL/GenBank/DDBJ whole genome shotgun (WGS) entry which is preliminary data.</text>
</comment>
<dbReference type="InterPro" id="IPR027417">
    <property type="entry name" value="P-loop_NTPase"/>
</dbReference>
<gene>
    <name evidence="2" type="ORF">DWV92_06290</name>
</gene>
<dbReference type="PANTHER" id="PTHR43788:SF8">
    <property type="entry name" value="DNA-BINDING PROTEIN SMUBP-2"/>
    <property type="match status" value="1"/>
</dbReference>
<dbReference type="PANTHER" id="PTHR43788">
    <property type="entry name" value="DNA2/NAM7 HELICASE FAMILY MEMBER"/>
    <property type="match status" value="1"/>
</dbReference>
<keyword evidence="2" id="KW-0547">Nucleotide-binding</keyword>
<dbReference type="Pfam" id="PF13604">
    <property type="entry name" value="AAA_30"/>
    <property type="match status" value="1"/>
</dbReference>
<keyword evidence="2" id="KW-0347">Helicase</keyword>
<feature type="domain" description="UvrD-like helicase C-terminal" evidence="1">
    <location>
        <begin position="934"/>
        <end position="981"/>
    </location>
</feature>
<keyword evidence="2" id="KW-0067">ATP-binding</keyword>
<accession>A0A395XFU7</accession>
<evidence type="ECO:0000259" key="1">
    <source>
        <dbReference type="Pfam" id="PF13538"/>
    </source>
</evidence>
<dbReference type="InterPro" id="IPR050534">
    <property type="entry name" value="Coronavir_polyprotein_1ab"/>
</dbReference>
<evidence type="ECO:0000313" key="3">
    <source>
        <dbReference type="Proteomes" id="UP000265970"/>
    </source>
</evidence>
<protein>
    <submittedName>
        <fullName evidence="2">Helicase</fullName>
    </submittedName>
</protein>
<keyword evidence="2" id="KW-0378">Hydrolase</keyword>
<evidence type="ECO:0000313" key="2">
    <source>
        <dbReference type="EMBL" id="RGW09263.1"/>
    </source>
</evidence>
<dbReference type="Pfam" id="PF13538">
    <property type="entry name" value="UvrD_C_2"/>
    <property type="match status" value="1"/>
</dbReference>
<name>A0A395XFU7_9BIFI</name>
<dbReference type="CDD" id="cd18809">
    <property type="entry name" value="SF1_C_RecD"/>
    <property type="match status" value="1"/>
</dbReference>
<sequence length="1019" mass="117376">MLNIALLHAGHCRFLTDFFLMLETNPKPENLRINGRFDKDGAIDLLTHHIVGSINNAFSSNMSIQWTIPTGILSDVFSLSILEYVTSLIWRRTKHDRERRVMTKTNTLSPIEDAIVCTSNSICENIAALSDKPKLLSQNILQYVRNLVEYTSQRVSPWGEESNPNDYEQKKKAYKYLENNCSDKKLQFLGQFHRLLQKSVSHYTIDGDGSERLMLKYYTYLLKLRALLHEKYGLDILQNLEDMPIPEDDSTIRYHDLVAKVINEFSAAADMGEMNDLIRVYVQKIRPFVVEGKIFYEITYSLAHDNTSKYDRQIAFTEIEMTDNYAAKIHILPASIEIFGTEIPIQIIDHWEVAIRPCEASLFTSVFGDKVSVNTNSSEFKALMAYLTRTKNSLLNLVTAPADQYNLVKQKCTIHAEKTPLFAALDQARKLLAVKGRGSNVIRYFLHKMNNKMMKPQYNPDECKALSGLHLQYGCIPFDTMPFATSLIRHNPRIGDLLECIDSTDHDHEFLGRAIRNQSEQNSMLFIPEEELNCFEDVDGLAQTYNSKVYGKHSQRHLHKYRGHWYIGENLDNTVSIMKTLDSLAASGDENRKDIDIWLNNNPDYGIGSDEQLNCLRTLFTKSKVALIYGAAGTGKTKFLEHISHLYSENRRLYLATTHTAVENLHRRIGDSNATFKTIASFLYDRTADVQYDIVFIDECSMVSTRDMREILDKAIFDKLVLAGDVFQIEAIRFGNWFLMAQGYLRPHTRMELKENHRNNDRFGLALMWDRVRNSEDSILEVCIKNKMVASLEEFAFNSLTRDEIILCLNYDGFFGINNINRIMQNHNTNSAVQWGTSTYKVGDPILFNEVGRFDNVIYNNMKGRIVSIEPEDEKIWFTIELDTLVPDPGHFGDYILIKDTNDGHSIIRFDVDKYDSVRDDDADMRSLVPFQVAYAVSIHKAQGLEYDSVKLVISGDFKRNLTQNIFYTAITRCREHLMLYWNAATEQNILDQFGKSEKTKDLRLLKQYVKEQLTSRRP</sequence>
<dbReference type="Gene3D" id="3.40.50.300">
    <property type="entry name" value="P-loop containing nucleotide triphosphate hydrolases"/>
    <property type="match status" value="2"/>
</dbReference>
<reference evidence="2 3" key="1">
    <citation type="submission" date="2018-08" db="EMBL/GenBank/DDBJ databases">
        <title>A genome reference for cultivated species of the human gut microbiota.</title>
        <authorList>
            <person name="Zou Y."/>
            <person name="Xue W."/>
            <person name="Luo G."/>
        </authorList>
    </citation>
    <scope>NUCLEOTIDE SEQUENCE [LARGE SCALE GENOMIC DNA]</scope>
    <source>
        <strain evidence="2 3">AF13-3LB</strain>
    </source>
</reference>
<organism evidence="2 3">
    <name type="scientific">Bifidobacterium pseudolongum</name>
    <dbReference type="NCBI Taxonomy" id="1694"/>
    <lineage>
        <taxon>Bacteria</taxon>
        <taxon>Bacillati</taxon>
        <taxon>Actinomycetota</taxon>
        <taxon>Actinomycetes</taxon>
        <taxon>Bifidobacteriales</taxon>
        <taxon>Bifidobacteriaceae</taxon>
        <taxon>Bifidobacterium</taxon>
    </lineage>
</organism>
<proteinExistence type="predicted"/>
<dbReference type="GO" id="GO:0043139">
    <property type="term" value="F:5'-3' DNA helicase activity"/>
    <property type="evidence" value="ECO:0007669"/>
    <property type="project" value="TreeGrafter"/>
</dbReference>
<dbReference type="Proteomes" id="UP000265970">
    <property type="component" value="Unassembled WGS sequence"/>
</dbReference>
<dbReference type="RefSeq" id="WP_118239335.1">
    <property type="nucleotide sequence ID" value="NZ_QRZV01000003.1"/>
</dbReference>